<evidence type="ECO:0000256" key="1">
    <source>
        <dbReference type="SAM" id="Phobius"/>
    </source>
</evidence>
<keyword evidence="1" id="KW-0472">Membrane</keyword>
<gene>
    <name evidence="3" type="ORF">SAMN04489726_3293</name>
</gene>
<name>A0A1G9VXT7_ALLAB</name>
<keyword evidence="4" id="KW-1185">Reference proteome</keyword>
<dbReference type="GO" id="GO:0008235">
    <property type="term" value="F:metalloexopeptidase activity"/>
    <property type="evidence" value="ECO:0007669"/>
    <property type="project" value="InterPro"/>
</dbReference>
<dbReference type="SUPFAM" id="SSF53187">
    <property type="entry name" value="Zn-dependent exopeptidases"/>
    <property type="match status" value="1"/>
</dbReference>
<dbReference type="Gene3D" id="3.40.630.10">
    <property type="entry name" value="Zn peptidases"/>
    <property type="match status" value="1"/>
</dbReference>
<feature type="transmembrane region" description="Helical" evidence="1">
    <location>
        <begin position="397"/>
        <end position="414"/>
    </location>
</feature>
<feature type="transmembrane region" description="Helical" evidence="1">
    <location>
        <begin position="354"/>
        <end position="377"/>
    </location>
</feature>
<dbReference type="STRING" id="211114.SAMN04489726_3293"/>
<evidence type="ECO:0000313" key="4">
    <source>
        <dbReference type="Proteomes" id="UP000183376"/>
    </source>
</evidence>
<feature type="transmembrane region" description="Helical" evidence="1">
    <location>
        <begin position="479"/>
        <end position="500"/>
    </location>
</feature>
<dbReference type="Proteomes" id="UP000183376">
    <property type="component" value="Chromosome I"/>
</dbReference>
<dbReference type="InterPro" id="IPR007484">
    <property type="entry name" value="Peptidase_M28"/>
</dbReference>
<keyword evidence="1" id="KW-1133">Transmembrane helix</keyword>
<accession>A0A1G9VXT7</accession>
<dbReference type="AlphaFoldDB" id="A0A1G9VXT7"/>
<dbReference type="GO" id="GO:0006508">
    <property type="term" value="P:proteolysis"/>
    <property type="evidence" value="ECO:0007669"/>
    <property type="project" value="InterPro"/>
</dbReference>
<feature type="transmembrane region" description="Helical" evidence="1">
    <location>
        <begin position="321"/>
        <end position="342"/>
    </location>
</feature>
<dbReference type="PANTHER" id="PTHR12147:SF26">
    <property type="entry name" value="PEPTIDASE M28 DOMAIN-CONTAINING PROTEIN"/>
    <property type="match status" value="1"/>
</dbReference>
<feature type="transmembrane region" description="Helical" evidence="1">
    <location>
        <begin position="506"/>
        <end position="527"/>
    </location>
</feature>
<dbReference type="InterPro" id="IPR045175">
    <property type="entry name" value="M28_fam"/>
</dbReference>
<proteinExistence type="predicted"/>
<dbReference type="eggNOG" id="COG2234">
    <property type="taxonomic scope" value="Bacteria"/>
</dbReference>
<feature type="transmembrane region" description="Helical" evidence="1">
    <location>
        <begin position="426"/>
        <end position="445"/>
    </location>
</feature>
<dbReference type="PANTHER" id="PTHR12147">
    <property type="entry name" value="METALLOPEPTIDASE M28 FAMILY MEMBER"/>
    <property type="match status" value="1"/>
</dbReference>
<feature type="domain" description="Peptidase M28" evidence="2">
    <location>
        <begin position="102"/>
        <end position="288"/>
    </location>
</feature>
<reference evidence="3 4" key="1">
    <citation type="submission" date="2016-10" db="EMBL/GenBank/DDBJ databases">
        <authorList>
            <person name="de Groot N.N."/>
        </authorList>
    </citation>
    <scope>NUCLEOTIDE SEQUENCE [LARGE SCALE GENOMIC DNA]</scope>
    <source>
        <strain evidence="3 4">DSM 44149</strain>
    </source>
</reference>
<feature type="transmembrane region" description="Helical" evidence="1">
    <location>
        <begin position="451"/>
        <end position="467"/>
    </location>
</feature>
<evidence type="ECO:0000313" key="3">
    <source>
        <dbReference type="EMBL" id="SDM77040.1"/>
    </source>
</evidence>
<evidence type="ECO:0000259" key="2">
    <source>
        <dbReference type="Pfam" id="PF04389"/>
    </source>
</evidence>
<dbReference type="Pfam" id="PF04389">
    <property type="entry name" value="Peptidase_M28"/>
    <property type="match status" value="1"/>
</dbReference>
<organism evidence="3 4">
    <name type="scientific">Allokutzneria albata</name>
    <name type="common">Kibdelosporangium albatum</name>
    <dbReference type="NCBI Taxonomy" id="211114"/>
    <lineage>
        <taxon>Bacteria</taxon>
        <taxon>Bacillati</taxon>
        <taxon>Actinomycetota</taxon>
        <taxon>Actinomycetes</taxon>
        <taxon>Pseudonocardiales</taxon>
        <taxon>Pseudonocardiaceae</taxon>
        <taxon>Allokutzneria</taxon>
    </lineage>
</organism>
<feature type="transmembrane region" description="Helical" evidence="1">
    <location>
        <begin position="534"/>
        <end position="553"/>
    </location>
</feature>
<dbReference type="EMBL" id="LT629701">
    <property type="protein sequence ID" value="SDM77040.1"/>
    <property type="molecule type" value="Genomic_DNA"/>
</dbReference>
<sequence>MGAVRRRLAAGCLVLLALLLTVSLVEIGPPAPVPASAPATRFSAERAMTHLAAISARPRPIGSQAHADAREYLLRELRSLGVDPTVQRATANRQTDLGEVRNVYARIPGRASTGTVLLVAHYDSTSKGPGAADDGAGVAAILETARALLSGPRPRNDVALLLTDGAEAGLLGAQAFVGASLLDPRTTAVLNFDAKGSAGSSRVVDAGRASAWLLPSLSTVDNPLAWSFAGSLRRIVPDESDFSVFRRAGFAGLSFAFDEGAARNHSGADTVAAMAPGSVQDHGDKALSLARSVGEHDFARAERGNATYFTAFGLVVSYPNWVVVPLAIVAALLFLIVGWTAVRRRGARLRAIGLAVCTFVLPVVVTNALAHVAWYALNLLRPDYAYIGGGDSYRPEFYQAGLLVLSALFILVWYRMVRRRWSTEETMLGVWAWFAVLALVCAFLIKGAAYVTTLPLILGCVAVLAAFRWGGDDPFWPRLALCAAALPAVPLLTPLVDSAWRGLSFAGPPLVAATLVVALALPLVDLLDPKRPRLITAVAAGVAVALVVTGFAVDRFDRDHPHQTSLLYAMEADNGKAFWISYDRHPPPWTRRYVPGADDPELKVLAEDANPGSLATYEGGNASLAAVPAPRATVLRVSGERDTTVLRVRVDSLGAQQVSVYVDTTAHTVVDAAVQNVRLGKLAKSLLTREPWNWGFTFTAVPPEGIEVELRVRGTGQLPLRLVSRRYGLPGVAEFRPMPADLVLSSRPGGVTVVSRTQRMDLDPS</sequence>
<keyword evidence="1" id="KW-0812">Transmembrane</keyword>
<protein>
    <submittedName>
        <fullName evidence="3">Peptidase family M28</fullName>
    </submittedName>
</protein>